<dbReference type="InterPro" id="IPR017582">
    <property type="entry name" value="SelU"/>
</dbReference>
<dbReference type="Pfam" id="PF26341">
    <property type="entry name" value="AAA_SelU"/>
    <property type="match status" value="1"/>
</dbReference>
<accession>A0ABT4XV44</accession>
<dbReference type="InterPro" id="IPR036873">
    <property type="entry name" value="Rhodanese-like_dom_sf"/>
</dbReference>
<protein>
    <submittedName>
        <fullName evidence="3">tRNA 2-selenouridine(34) synthase MnmH</fullName>
        <ecNumber evidence="3">2.5.1.-</ecNumber>
    </submittedName>
</protein>
<keyword evidence="3" id="KW-0808">Transferase</keyword>
<dbReference type="SMART" id="SM00450">
    <property type="entry name" value="RHOD"/>
    <property type="match status" value="1"/>
</dbReference>
<name>A0ABT4XV44_9RHOB</name>
<sequence length="352" mass="38726">MAISFSSVSALSQHGYDAVIDVRSPAEFEEDHVPGAVNMPVLSNEERARVGTIYKQDSAFKGRKVGAALVFRNAARHIETHLSDKDGAWRPLVYCWRGGQRSGAFAWMLREIGWRSETIEGGYKSYRRMVSQSLYEQPLPYRFIQLGGHTGTAKTALLPRLRECGLQVIDLEGLAGHRGSLLGEMPGGQPSQKSFESALIGALTALDADRPVLVEAESSKIGARLLPPSLWEAMRQAPWIEVTAPIETRASYLAQAYADILSEADPLMQKLDPLRYHRGNALVDHWNSLISQGDKLALCKSLAEDHYDPAYTKSKQAYAPRILSRFETDSLTGDALDALSARIAAAVQAMDI</sequence>
<dbReference type="InterPro" id="IPR001763">
    <property type="entry name" value="Rhodanese-like_dom"/>
</dbReference>
<dbReference type="Gene3D" id="3.40.250.10">
    <property type="entry name" value="Rhodanese-like domain"/>
    <property type="match status" value="1"/>
</dbReference>
<dbReference type="EC" id="2.5.1.-" evidence="3"/>
<dbReference type="InterPro" id="IPR058840">
    <property type="entry name" value="AAA_SelU"/>
</dbReference>
<evidence type="ECO:0000259" key="2">
    <source>
        <dbReference type="PROSITE" id="PS50206"/>
    </source>
</evidence>
<keyword evidence="1" id="KW-0711">Selenium</keyword>
<gene>
    <name evidence="3" type="primary">mnmH</name>
    <name evidence="3" type="ORF">PFY00_13390</name>
</gene>
<comment type="caution">
    <text evidence="3">The sequence shown here is derived from an EMBL/GenBank/DDBJ whole genome shotgun (WGS) entry which is preliminary data.</text>
</comment>
<reference evidence="3 4" key="1">
    <citation type="submission" date="2023-01" db="EMBL/GenBank/DDBJ databases">
        <title>Thalassococcus onchidii sp. nov., isolated from a marine invertebrate from the South China Sea.</title>
        <authorList>
            <person name="Xu S."/>
            <person name="Liu Z."/>
            <person name="Xu Y."/>
        </authorList>
    </citation>
    <scope>NUCLEOTIDE SEQUENCE [LARGE SCALE GENOMIC DNA]</scope>
    <source>
        <strain evidence="3 4">KCTC 32084</strain>
    </source>
</reference>
<dbReference type="SUPFAM" id="SSF52821">
    <property type="entry name" value="Rhodanese/Cell cycle control phosphatase"/>
    <property type="match status" value="1"/>
</dbReference>
<proteinExistence type="predicted"/>
<dbReference type="PANTHER" id="PTHR30401">
    <property type="entry name" value="TRNA 2-SELENOURIDINE SYNTHASE"/>
    <property type="match status" value="1"/>
</dbReference>
<dbReference type="NCBIfam" id="NF008752">
    <property type="entry name" value="PRK11784.1-4"/>
    <property type="match status" value="1"/>
</dbReference>
<dbReference type="RefSeq" id="WP_271433078.1">
    <property type="nucleotide sequence ID" value="NZ_JAQIOY010000004.1"/>
</dbReference>
<dbReference type="NCBIfam" id="NF008750">
    <property type="entry name" value="PRK11784.1-2"/>
    <property type="match status" value="1"/>
</dbReference>
<dbReference type="PANTHER" id="PTHR30401:SF0">
    <property type="entry name" value="TRNA 2-SELENOURIDINE SYNTHASE"/>
    <property type="match status" value="1"/>
</dbReference>
<dbReference type="Pfam" id="PF00581">
    <property type="entry name" value="Rhodanese"/>
    <property type="match status" value="1"/>
</dbReference>
<dbReference type="Proteomes" id="UP001210720">
    <property type="component" value="Unassembled WGS sequence"/>
</dbReference>
<feature type="domain" description="Rhodanese" evidence="2">
    <location>
        <begin position="19"/>
        <end position="135"/>
    </location>
</feature>
<organism evidence="3 4">
    <name type="scientific">Thalassococcus lentus</name>
    <dbReference type="NCBI Taxonomy" id="1210524"/>
    <lineage>
        <taxon>Bacteria</taxon>
        <taxon>Pseudomonadati</taxon>
        <taxon>Pseudomonadota</taxon>
        <taxon>Alphaproteobacteria</taxon>
        <taxon>Rhodobacterales</taxon>
        <taxon>Roseobacteraceae</taxon>
        <taxon>Thalassococcus</taxon>
    </lineage>
</organism>
<evidence type="ECO:0000313" key="4">
    <source>
        <dbReference type="Proteomes" id="UP001210720"/>
    </source>
</evidence>
<dbReference type="PROSITE" id="PS50206">
    <property type="entry name" value="RHODANESE_3"/>
    <property type="match status" value="1"/>
</dbReference>
<dbReference type="GO" id="GO:0016740">
    <property type="term" value="F:transferase activity"/>
    <property type="evidence" value="ECO:0007669"/>
    <property type="project" value="UniProtKB-KW"/>
</dbReference>
<keyword evidence="4" id="KW-1185">Reference proteome</keyword>
<evidence type="ECO:0000256" key="1">
    <source>
        <dbReference type="ARBA" id="ARBA00023266"/>
    </source>
</evidence>
<evidence type="ECO:0000313" key="3">
    <source>
        <dbReference type="EMBL" id="MDA7425720.1"/>
    </source>
</evidence>
<dbReference type="EMBL" id="JAQIOY010000004">
    <property type="protein sequence ID" value="MDA7425720.1"/>
    <property type="molecule type" value="Genomic_DNA"/>
</dbReference>
<dbReference type="NCBIfam" id="TIGR03167">
    <property type="entry name" value="tRNA_sel_U_synt"/>
    <property type="match status" value="1"/>
</dbReference>